<dbReference type="CDD" id="cd21037">
    <property type="entry name" value="MLKL_NTD"/>
    <property type="match status" value="1"/>
</dbReference>
<proteinExistence type="predicted"/>
<feature type="compositionally biased region" description="Low complexity" evidence="1">
    <location>
        <begin position="195"/>
        <end position="206"/>
    </location>
</feature>
<reference evidence="2" key="1">
    <citation type="submission" date="2022-07" db="EMBL/GenBank/DDBJ databases">
        <title>Genome Sequence of Leucocoprinus birnbaumii.</title>
        <authorList>
            <person name="Buettner E."/>
        </authorList>
    </citation>
    <scope>NUCLEOTIDE SEQUENCE</scope>
    <source>
        <strain evidence="2">VT141</strain>
    </source>
</reference>
<dbReference type="InterPro" id="IPR059179">
    <property type="entry name" value="MLKL-like_MCAfunc"/>
</dbReference>
<dbReference type="Gene3D" id="1.20.930.20">
    <property type="entry name" value="Adaptor protein Cbl, N-terminal domain"/>
    <property type="match status" value="1"/>
</dbReference>
<sequence>MTRSKPEKFAQYIAQDCFKILQATAAAVPAPGLGGAAAAALAILDLAVTARTNQEGFVSVGKKACRVMEIIIQRVGPNNPSQIASSNLEKDAKELDEEMKNIEDIVRKHSGYGCFKKFFLSKVIAEDVKECNQLLDSALKVFSLESDIELRKTLKMLFDRPLSSWGQLSPSEPTLGNDYTNTPHIDATNIGSIGHIGNNHNQGGQSTNVYGPAEAINSSSNHDESVKNVVQGSVSGGHVHAQKGNYYNYGGLSA</sequence>
<evidence type="ECO:0000313" key="2">
    <source>
        <dbReference type="EMBL" id="KAJ3574276.1"/>
    </source>
</evidence>
<dbReference type="InterPro" id="IPR036537">
    <property type="entry name" value="Adaptor_Cbl_N_dom_sf"/>
</dbReference>
<protein>
    <submittedName>
        <fullName evidence="2">Uncharacterized protein</fullName>
    </submittedName>
</protein>
<organism evidence="2 3">
    <name type="scientific">Leucocoprinus birnbaumii</name>
    <dbReference type="NCBI Taxonomy" id="56174"/>
    <lineage>
        <taxon>Eukaryota</taxon>
        <taxon>Fungi</taxon>
        <taxon>Dikarya</taxon>
        <taxon>Basidiomycota</taxon>
        <taxon>Agaricomycotina</taxon>
        <taxon>Agaricomycetes</taxon>
        <taxon>Agaricomycetidae</taxon>
        <taxon>Agaricales</taxon>
        <taxon>Agaricineae</taxon>
        <taxon>Agaricaceae</taxon>
        <taxon>Leucocoprinus</taxon>
    </lineage>
</organism>
<name>A0AAD5W042_9AGAR</name>
<keyword evidence="3" id="KW-1185">Reference proteome</keyword>
<dbReference type="EMBL" id="JANIEX010000074">
    <property type="protein sequence ID" value="KAJ3574276.1"/>
    <property type="molecule type" value="Genomic_DNA"/>
</dbReference>
<dbReference type="Proteomes" id="UP001213000">
    <property type="component" value="Unassembled WGS sequence"/>
</dbReference>
<dbReference type="AlphaFoldDB" id="A0AAD5W042"/>
<evidence type="ECO:0000313" key="3">
    <source>
        <dbReference type="Proteomes" id="UP001213000"/>
    </source>
</evidence>
<accession>A0AAD5W042</accession>
<comment type="caution">
    <text evidence="2">The sequence shown here is derived from an EMBL/GenBank/DDBJ whole genome shotgun (WGS) entry which is preliminary data.</text>
</comment>
<evidence type="ECO:0000256" key="1">
    <source>
        <dbReference type="SAM" id="MobiDB-lite"/>
    </source>
</evidence>
<gene>
    <name evidence="2" type="ORF">NP233_g1872</name>
</gene>
<feature type="region of interest" description="Disordered" evidence="1">
    <location>
        <begin position="195"/>
        <end position="224"/>
    </location>
</feature>
<dbReference type="GO" id="GO:0007166">
    <property type="term" value="P:cell surface receptor signaling pathway"/>
    <property type="evidence" value="ECO:0007669"/>
    <property type="project" value="InterPro"/>
</dbReference>